<accession>A0AA86NWY7</accession>
<feature type="domain" description="Dynein regulatory complex protein 1 C-terminal" evidence="2">
    <location>
        <begin position="93"/>
        <end position="152"/>
    </location>
</feature>
<evidence type="ECO:0000256" key="1">
    <source>
        <dbReference type="SAM" id="MobiDB-lite"/>
    </source>
</evidence>
<dbReference type="GO" id="GO:0060285">
    <property type="term" value="P:cilium-dependent cell motility"/>
    <property type="evidence" value="ECO:0007669"/>
    <property type="project" value="TreeGrafter"/>
</dbReference>
<sequence>MNPGVEVTQDRRTETILITLGIRNSSELDLLLQHITVNGQCQQLVDRDKLINHLIEYAKELKKRRDQSQNQTNQQKTEQSNKQGIWSLEDVTKFWKELGQIACTQKATTWNMLEQTLKRYQEVLMGRVDLVSRNDELASQNEELRGLLQQYVEGEKRDLGNAQMEQVGQQIGNKNSRMAARK</sequence>
<reference evidence="4 5" key="2">
    <citation type="submission" date="2024-07" db="EMBL/GenBank/DDBJ databases">
        <authorList>
            <person name="Akdeniz Z."/>
        </authorList>
    </citation>
    <scope>NUCLEOTIDE SEQUENCE [LARGE SCALE GENOMIC DNA]</scope>
</reference>
<evidence type="ECO:0000313" key="3">
    <source>
        <dbReference type="EMBL" id="CAI9927725.1"/>
    </source>
</evidence>
<feature type="region of interest" description="Disordered" evidence="1">
    <location>
        <begin position="162"/>
        <end position="182"/>
    </location>
</feature>
<comment type="caution">
    <text evidence="3">The sequence shown here is derived from an EMBL/GenBank/DDBJ whole genome shotgun (WGS) entry which is preliminary data.</text>
</comment>
<dbReference type="GO" id="GO:0005858">
    <property type="term" value="C:axonemal dynein complex"/>
    <property type="evidence" value="ECO:0007669"/>
    <property type="project" value="InterPro"/>
</dbReference>
<dbReference type="EMBL" id="CATOUU010000386">
    <property type="protein sequence ID" value="CAI9927725.1"/>
    <property type="molecule type" value="Genomic_DNA"/>
</dbReference>
<evidence type="ECO:0000313" key="4">
    <source>
        <dbReference type="EMBL" id="CAL5975132.1"/>
    </source>
</evidence>
<dbReference type="GO" id="GO:0003352">
    <property type="term" value="P:regulation of cilium movement"/>
    <property type="evidence" value="ECO:0007669"/>
    <property type="project" value="TreeGrafter"/>
</dbReference>
<keyword evidence="5" id="KW-1185">Reference proteome</keyword>
<dbReference type="AlphaFoldDB" id="A0AA86NWY7"/>
<dbReference type="EMBL" id="CAXDID020000006">
    <property type="protein sequence ID" value="CAL5975132.1"/>
    <property type="molecule type" value="Genomic_DNA"/>
</dbReference>
<feature type="compositionally biased region" description="Polar residues" evidence="1">
    <location>
        <begin position="68"/>
        <end position="82"/>
    </location>
</feature>
<feature type="region of interest" description="Disordered" evidence="1">
    <location>
        <begin position="62"/>
        <end position="82"/>
    </location>
</feature>
<organism evidence="3">
    <name type="scientific">Hexamita inflata</name>
    <dbReference type="NCBI Taxonomy" id="28002"/>
    <lineage>
        <taxon>Eukaryota</taxon>
        <taxon>Metamonada</taxon>
        <taxon>Diplomonadida</taxon>
        <taxon>Hexamitidae</taxon>
        <taxon>Hexamitinae</taxon>
        <taxon>Hexamita</taxon>
    </lineage>
</organism>
<evidence type="ECO:0000259" key="2">
    <source>
        <dbReference type="Pfam" id="PF14775"/>
    </source>
</evidence>
<dbReference type="Pfam" id="PF14775">
    <property type="entry name" value="NYD-SP28_assoc"/>
    <property type="match status" value="1"/>
</dbReference>
<dbReference type="Proteomes" id="UP001642409">
    <property type="component" value="Unassembled WGS sequence"/>
</dbReference>
<feature type="compositionally biased region" description="Polar residues" evidence="1">
    <location>
        <begin position="163"/>
        <end position="176"/>
    </location>
</feature>
<evidence type="ECO:0000313" key="5">
    <source>
        <dbReference type="Proteomes" id="UP001642409"/>
    </source>
</evidence>
<dbReference type="InterPro" id="IPR039750">
    <property type="entry name" value="DRC1/DRC2"/>
</dbReference>
<proteinExistence type="predicted"/>
<dbReference type="PANTHER" id="PTHR21625">
    <property type="entry name" value="NYD-SP28 PROTEIN"/>
    <property type="match status" value="1"/>
</dbReference>
<name>A0AA86NWY7_9EUKA</name>
<gene>
    <name evidence="3" type="ORF">HINF_LOCUS15370</name>
    <name evidence="4" type="ORF">HINF_LOCUS3179</name>
</gene>
<protein>
    <recommendedName>
        <fullName evidence="2">Dynein regulatory complex protein 1 C-terminal domain-containing protein</fullName>
    </recommendedName>
</protein>
<dbReference type="GO" id="GO:0070286">
    <property type="term" value="P:axonemal dynein complex assembly"/>
    <property type="evidence" value="ECO:0007669"/>
    <property type="project" value="InterPro"/>
</dbReference>
<dbReference type="PANTHER" id="PTHR21625:SF1">
    <property type="entry name" value="DYNEIN REGULATORY COMPLEX PROTEIN 1"/>
    <property type="match status" value="1"/>
</dbReference>
<reference evidence="3" key="1">
    <citation type="submission" date="2023-06" db="EMBL/GenBank/DDBJ databases">
        <authorList>
            <person name="Kurt Z."/>
        </authorList>
    </citation>
    <scope>NUCLEOTIDE SEQUENCE</scope>
</reference>
<dbReference type="InterPro" id="IPR029440">
    <property type="entry name" value="DRC1_C"/>
</dbReference>